<protein>
    <recommendedName>
        <fullName evidence="14">Probable nicotinate-nucleotide adenylyltransferase</fullName>
        <ecNumber evidence="14">2.7.7.18</ecNumber>
    </recommendedName>
    <alternativeName>
        <fullName evidence="14">Deamido-NAD(+) diphosphorylase</fullName>
    </alternativeName>
    <alternativeName>
        <fullName evidence="14">Deamido-NAD(+) pyrophosphorylase</fullName>
    </alternativeName>
    <alternativeName>
        <fullName evidence="14">Nicotinate mononucleotide adenylyltransferase</fullName>
        <shortName evidence="14">NaMN adenylyltransferase</shortName>
    </alternativeName>
</protein>
<evidence type="ECO:0000256" key="8">
    <source>
        <dbReference type="ARBA" id="ARBA00022801"/>
    </source>
</evidence>
<keyword evidence="8 16" id="KW-0378">Hydrolase</keyword>
<accession>A0A9D0ZJV2</accession>
<sequence length="370" mass="40565">MERKKIGILGGTLDPVHLGHTALLRMAKEQLFLSEAILLPAGDPPHKHCHAMAEDRLAMARLAADGEFTVSDLEVHRKGATYTVDTLRRLHAREKDSELIYIIGADTLGNLVTWREYREVFKLCSFAAARRGGRAEKIPEGARVLWLDGDPPDVSSTRVREIASVRGDLRGMVGDRVAAYIREKGLYLMNVPEAEAENMLRGMLTKHRFRHTLGVRDESERLARIHGLDAAAARVAGLLHDAAKCLPEAEQRRLAEGVADAGEMANPQLLHAPAGMAVARETFGVRDAEILEAIRCHTLGGPEMTGLMLAVFVADFTEPGREDFPGLSEARALAGTDLRAAASKCAELTKKHLQETGCAVHPRVETMLYH</sequence>
<comment type="caution">
    <text evidence="16">The sequence shown here is derived from an EMBL/GenBank/DDBJ whole genome shotgun (WGS) entry which is preliminary data.</text>
</comment>
<dbReference type="Gene3D" id="3.40.50.620">
    <property type="entry name" value="HUPs"/>
    <property type="match status" value="1"/>
</dbReference>
<evidence type="ECO:0000256" key="10">
    <source>
        <dbReference type="ARBA" id="ARBA00023004"/>
    </source>
</evidence>
<dbReference type="GO" id="GO:0004515">
    <property type="term" value="F:nicotinate-nucleotide adenylyltransferase activity"/>
    <property type="evidence" value="ECO:0007669"/>
    <property type="project" value="UniProtKB-UniRule"/>
</dbReference>
<keyword evidence="10" id="KW-0408">Iron</keyword>
<dbReference type="SUPFAM" id="SSF109604">
    <property type="entry name" value="HD-domain/PDEase-like"/>
    <property type="match status" value="1"/>
</dbReference>
<keyword evidence="4 14" id="KW-0808">Transferase</keyword>
<evidence type="ECO:0000256" key="1">
    <source>
        <dbReference type="ARBA" id="ARBA00002324"/>
    </source>
</evidence>
<evidence type="ECO:0000256" key="7">
    <source>
        <dbReference type="ARBA" id="ARBA00022741"/>
    </source>
</evidence>
<dbReference type="InterPro" id="IPR004821">
    <property type="entry name" value="Cyt_trans-like"/>
</dbReference>
<dbReference type="Gene3D" id="1.10.3210.10">
    <property type="entry name" value="Hypothetical protein af1432"/>
    <property type="match status" value="1"/>
</dbReference>
<dbReference type="CDD" id="cd00077">
    <property type="entry name" value="HDc"/>
    <property type="match status" value="1"/>
</dbReference>
<dbReference type="InterPro" id="IPR003607">
    <property type="entry name" value="HD/PDEase_dom"/>
</dbReference>
<dbReference type="SUPFAM" id="SSF52374">
    <property type="entry name" value="Nucleotidylyl transferase"/>
    <property type="match status" value="1"/>
</dbReference>
<dbReference type="GO" id="GO:0046872">
    <property type="term" value="F:metal ion binding"/>
    <property type="evidence" value="ECO:0007669"/>
    <property type="project" value="UniProtKB-KW"/>
</dbReference>
<comment type="catalytic activity">
    <reaction evidence="12 14">
        <text>nicotinate beta-D-ribonucleotide + ATP + H(+) = deamido-NAD(+) + diphosphate</text>
        <dbReference type="Rhea" id="RHEA:22860"/>
        <dbReference type="ChEBI" id="CHEBI:15378"/>
        <dbReference type="ChEBI" id="CHEBI:30616"/>
        <dbReference type="ChEBI" id="CHEBI:33019"/>
        <dbReference type="ChEBI" id="CHEBI:57502"/>
        <dbReference type="ChEBI" id="CHEBI:58437"/>
        <dbReference type="EC" id="2.7.7.18"/>
    </reaction>
</comment>
<keyword evidence="7 14" id="KW-0547">Nucleotide-binding</keyword>
<dbReference type="NCBIfam" id="TIGR00482">
    <property type="entry name" value="nicotinate (nicotinamide) nucleotide adenylyltransferase"/>
    <property type="match status" value="1"/>
</dbReference>
<dbReference type="PANTHER" id="PTHR39321:SF3">
    <property type="entry name" value="PHOSPHOPANTETHEINE ADENYLYLTRANSFERASE"/>
    <property type="match status" value="1"/>
</dbReference>
<evidence type="ECO:0000256" key="9">
    <source>
        <dbReference type="ARBA" id="ARBA00022840"/>
    </source>
</evidence>
<dbReference type="InterPro" id="IPR005249">
    <property type="entry name" value="YqeK"/>
</dbReference>
<dbReference type="AlphaFoldDB" id="A0A9D0ZJV2"/>
<feature type="domain" description="HD/PDEase" evidence="15">
    <location>
        <begin position="204"/>
        <end position="351"/>
    </location>
</feature>
<comment type="catalytic activity">
    <reaction evidence="13">
        <text>P(1),P(4)-bis(5'-adenosyl) tetraphosphate + H2O = 2 ADP + 2 H(+)</text>
        <dbReference type="Rhea" id="RHEA:24252"/>
        <dbReference type="ChEBI" id="CHEBI:15377"/>
        <dbReference type="ChEBI" id="CHEBI:15378"/>
        <dbReference type="ChEBI" id="CHEBI:58141"/>
        <dbReference type="ChEBI" id="CHEBI:456216"/>
        <dbReference type="EC" id="3.6.1.41"/>
    </reaction>
</comment>
<gene>
    <name evidence="16" type="primary">yqeK</name>
    <name evidence="14" type="synonym">nadD</name>
    <name evidence="16" type="ORF">IAA52_00235</name>
</gene>
<name>A0A9D0ZJV2_9FIRM</name>
<dbReference type="Pfam" id="PF01966">
    <property type="entry name" value="HD"/>
    <property type="match status" value="1"/>
</dbReference>
<evidence type="ECO:0000256" key="13">
    <source>
        <dbReference type="ARBA" id="ARBA00049417"/>
    </source>
</evidence>
<dbReference type="PANTHER" id="PTHR39321">
    <property type="entry name" value="NICOTINATE-NUCLEOTIDE ADENYLYLTRANSFERASE-RELATED"/>
    <property type="match status" value="1"/>
</dbReference>
<comment type="similarity">
    <text evidence="14">Belongs to the NadD family.</text>
</comment>
<comment type="function">
    <text evidence="1 14">Catalyzes the reversible adenylation of nicotinate mononucleotide (NaMN) to nicotinic acid adenine dinucleotide (NaAD).</text>
</comment>
<dbReference type="NCBIfam" id="TIGR00488">
    <property type="entry name" value="bis(5'-nucleosyl)-tetraphosphatase (symmetrical) YqeK"/>
    <property type="match status" value="1"/>
</dbReference>
<dbReference type="GO" id="GO:0008803">
    <property type="term" value="F:bis(5'-nucleosyl)-tetraphosphatase (symmetrical) activity"/>
    <property type="evidence" value="ECO:0007669"/>
    <property type="project" value="UniProtKB-EC"/>
</dbReference>
<dbReference type="Pfam" id="PF01467">
    <property type="entry name" value="CTP_transf_like"/>
    <property type="match status" value="1"/>
</dbReference>
<evidence type="ECO:0000256" key="4">
    <source>
        <dbReference type="ARBA" id="ARBA00022679"/>
    </source>
</evidence>
<dbReference type="CDD" id="cd02165">
    <property type="entry name" value="NMNAT"/>
    <property type="match status" value="1"/>
</dbReference>
<dbReference type="EC" id="2.7.7.18" evidence="14"/>
<dbReference type="InterPro" id="IPR014729">
    <property type="entry name" value="Rossmann-like_a/b/a_fold"/>
</dbReference>
<dbReference type="GO" id="GO:0009435">
    <property type="term" value="P:NAD+ biosynthetic process"/>
    <property type="evidence" value="ECO:0007669"/>
    <property type="project" value="UniProtKB-UniRule"/>
</dbReference>
<comment type="pathway">
    <text evidence="2 14">Cofactor biosynthesis; NAD(+) biosynthesis; deamido-NAD(+) from nicotinate D-ribonucleotide: step 1/1.</text>
</comment>
<evidence type="ECO:0000256" key="5">
    <source>
        <dbReference type="ARBA" id="ARBA00022695"/>
    </source>
</evidence>
<dbReference type="GO" id="GO:0005524">
    <property type="term" value="F:ATP binding"/>
    <property type="evidence" value="ECO:0007669"/>
    <property type="project" value="UniProtKB-KW"/>
</dbReference>
<evidence type="ECO:0000256" key="14">
    <source>
        <dbReference type="HAMAP-Rule" id="MF_00244"/>
    </source>
</evidence>
<proteinExistence type="inferred from homology"/>
<evidence type="ECO:0000256" key="2">
    <source>
        <dbReference type="ARBA" id="ARBA00005019"/>
    </source>
</evidence>
<dbReference type="EMBL" id="DVFZ01000005">
    <property type="protein sequence ID" value="HIQ81512.1"/>
    <property type="molecule type" value="Genomic_DNA"/>
</dbReference>
<dbReference type="SMART" id="SM00471">
    <property type="entry name" value="HDc"/>
    <property type="match status" value="1"/>
</dbReference>
<dbReference type="HAMAP" id="MF_00244">
    <property type="entry name" value="NaMN_adenylyltr"/>
    <property type="match status" value="1"/>
</dbReference>
<evidence type="ECO:0000256" key="6">
    <source>
        <dbReference type="ARBA" id="ARBA00022723"/>
    </source>
</evidence>
<reference evidence="16" key="2">
    <citation type="journal article" date="2021" name="PeerJ">
        <title>Extensive microbial diversity within the chicken gut microbiome revealed by metagenomics and culture.</title>
        <authorList>
            <person name="Gilroy R."/>
            <person name="Ravi A."/>
            <person name="Getino M."/>
            <person name="Pursley I."/>
            <person name="Horton D.L."/>
            <person name="Alikhan N.F."/>
            <person name="Baker D."/>
            <person name="Gharbi K."/>
            <person name="Hall N."/>
            <person name="Watson M."/>
            <person name="Adriaenssens E.M."/>
            <person name="Foster-Nyarko E."/>
            <person name="Jarju S."/>
            <person name="Secka A."/>
            <person name="Antonio M."/>
            <person name="Oren A."/>
            <person name="Chaudhuri R.R."/>
            <person name="La Ragione R."/>
            <person name="Hildebrand F."/>
            <person name="Pallen M.J."/>
        </authorList>
    </citation>
    <scope>NUCLEOTIDE SEQUENCE</scope>
    <source>
        <strain evidence="16">ChiSjej6B24-2974</strain>
    </source>
</reference>
<evidence type="ECO:0000259" key="15">
    <source>
        <dbReference type="SMART" id="SM00471"/>
    </source>
</evidence>
<reference evidence="16" key="1">
    <citation type="submission" date="2020-10" db="EMBL/GenBank/DDBJ databases">
        <authorList>
            <person name="Gilroy R."/>
        </authorList>
    </citation>
    <scope>NUCLEOTIDE SEQUENCE</scope>
    <source>
        <strain evidence="16">ChiSjej6B24-2974</strain>
    </source>
</reference>
<evidence type="ECO:0000256" key="11">
    <source>
        <dbReference type="ARBA" id="ARBA00023027"/>
    </source>
</evidence>
<evidence type="ECO:0000256" key="3">
    <source>
        <dbReference type="ARBA" id="ARBA00022642"/>
    </source>
</evidence>
<evidence type="ECO:0000313" key="17">
    <source>
        <dbReference type="Proteomes" id="UP000824260"/>
    </source>
</evidence>
<keyword evidence="6" id="KW-0479">Metal-binding</keyword>
<dbReference type="InterPro" id="IPR006674">
    <property type="entry name" value="HD_domain"/>
</dbReference>
<evidence type="ECO:0000313" key="16">
    <source>
        <dbReference type="EMBL" id="HIQ81512.1"/>
    </source>
</evidence>
<keyword evidence="3 14" id="KW-0662">Pyridine nucleotide biosynthesis</keyword>
<keyword evidence="9 14" id="KW-0067">ATP-binding</keyword>
<evidence type="ECO:0000256" key="12">
    <source>
        <dbReference type="ARBA" id="ARBA00048721"/>
    </source>
</evidence>
<organism evidence="16 17">
    <name type="scientific">Candidatus Pullichristensenella stercorigallinarum</name>
    <dbReference type="NCBI Taxonomy" id="2840909"/>
    <lineage>
        <taxon>Bacteria</taxon>
        <taxon>Bacillati</taxon>
        <taxon>Bacillota</taxon>
        <taxon>Clostridia</taxon>
        <taxon>Candidatus Pullichristensenella</taxon>
    </lineage>
</organism>
<keyword evidence="11 14" id="KW-0520">NAD</keyword>
<dbReference type="NCBIfam" id="NF000840">
    <property type="entry name" value="PRK00071.1-3"/>
    <property type="match status" value="1"/>
</dbReference>
<keyword evidence="5 14" id="KW-0548">Nucleotidyltransferase</keyword>
<dbReference type="InterPro" id="IPR005248">
    <property type="entry name" value="NadD/NMNAT"/>
</dbReference>
<dbReference type="Proteomes" id="UP000824260">
    <property type="component" value="Unassembled WGS sequence"/>
</dbReference>